<dbReference type="GO" id="GO:0017004">
    <property type="term" value="P:cytochrome complex assembly"/>
    <property type="evidence" value="ECO:0007669"/>
    <property type="project" value="UniProtKB-KW"/>
</dbReference>
<dbReference type="Proteomes" id="UP000322530">
    <property type="component" value="Unassembled WGS sequence"/>
</dbReference>
<evidence type="ECO:0000256" key="3">
    <source>
        <dbReference type="ARBA" id="ARBA00022741"/>
    </source>
</evidence>
<evidence type="ECO:0000313" key="7">
    <source>
        <dbReference type="EMBL" id="GCF08324.1"/>
    </source>
</evidence>
<dbReference type="InterPro" id="IPR005895">
    <property type="entry name" value="ABC_transptr_haem_export_CcmA"/>
</dbReference>
<dbReference type="GO" id="GO:0005524">
    <property type="term" value="F:ATP binding"/>
    <property type="evidence" value="ECO:0007669"/>
    <property type="project" value="UniProtKB-KW"/>
</dbReference>
<organism evidence="7 8">
    <name type="scientific">Dictyobacter arantiisoli</name>
    <dbReference type="NCBI Taxonomy" id="2014874"/>
    <lineage>
        <taxon>Bacteria</taxon>
        <taxon>Bacillati</taxon>
        <taxon>Chloroflexota</taxon>
        <taxon>Ktedonobacteria</taxon>
        <taxon>Ktedonobacterales</taxon>
        <taxon>Dictyobacteraceae</taxon>
        <taxon>Dictyobacter</taxon>
    </lineage>
</organism>
<dbReference type="SMART" id="SM00382">
    <property type="entry name" value="AAA"/>
    <property type="match status" value="1"/>
</dbReference>
<name>A0A5A5TBM5_9CHLR</name>
<keyword evidence="2" id="KW-0813">Transport</keyword>
<proteinExistence type="inferred from homology"/>
<dbReference type="PANTHER" id="PTHR42711">
    <property type="entry name" value="ABC TRANSPORTER ATP-BINDING PROTEIN"/>
    <property type="match status" value="1"/>
</dbReference>
<dbReference type="SUPFAM" id="SSF52540">
    <property type="entry name" value="P-loop containing nucleoside triphosphate hydrolases"/>
    <property type="match status" value="1"/>
</dbReference>
<dbReference type="Gene3D" id="3.40.50.300">
    <property type="entry name" value="P-loop containing nucleotide triphosphate hydrolases"/>
    <property type="match status" value="1"/>
</dbReference>
<evidence type="ECO:0000259" key="6">
    <source>
        <dbReference type="PROSITE" id="PS50893"/>
    </source>
</evidence>
<dbReference type="InterPro" id="IPR003593">
    <property type="entry name" value="AAA+_ATPase"/>
</dbReference>
<dbReference type="NCBIfam" id="TIGR01189">
    <property type="entry name" value="ccmA"/>
    <property type="match status" value="1"/>
</dbReference>
<accession>A0A5A5TBM5</accession>
<evidence type="ECO:0000256" key="2">
    <source>
        <dbReference type="ARBA" id="ARBA00022448"/>
    </source>
</evidence>
<dbReference type="AlphaFoldDB" id="A0A5A5TBM5"/>
<dbReference type="EMBL" id="BIXY01000021">
    <property type="protein sequence ID" value="GCF08324.1"/>
    <property type="molecule type" value="Genomic_DNA"/>
</dbReference>
<evidence type="ECO:0000256" key="5">
    <source>
        <dbReference type="ARBA" id="ARBA00022840"/>
    </source>
</evidence>
<dbReference type="InterPro" id="IPR027417">
    <property type="entry name" value="P-loop_NTPase"/>
</dbReference>
<dbReference type="OrthoDB" id="9804819at2"/>
<keyword evidence="4" id="KW-0201">Cytochrome c-type biogenesis</keyword>
<gene>
    <name evidence="7" type="ORF">KDI_18880</name>
</gene>
<feature type="domain" description="ABC transporter" evidence="6">
    <location>
        <begin position="23"/>
        <end position="251"/>
    </location>
</feature>
<dbReference type="RefSeq" id="WP_149401314.1">
    <property type="nucleotide sequence ID" value="NZ_BIXY01000021.1"/>
</dbReference>
<dbReference type="InterPro" id="IPR003439">
    <property type="entry name" value="ABC_transporter-like_ATP-bd"/>
</dbReference>
<keyword evidence="5 7" id="KW-0067">ATP-binding</keyword>
<keyword evidence="8" id="KW-1185">Reference proteome</keyword>
<dbReference type="Pfam" id="PF00005">
    <property type="entry name" value="ABC_tran"/>
    <property type="match status" value="1"/>
</dbReference>
<evidence type="ECO:0000256" key="4">
    <source>
        <dbReference type="ARBA" id="ARBA00022748"/>
    </source>
</evidence>
<comment type="caution">
    <text evidence="7">The sequence shown here is derived from an EMBL/GenBank/DDBJ whole genome shotgun (WGS) entry which is preliminary data.</text>
</comment>
<dbReference type="GO" id="GO:0022857">
    <property type="term" value="F:transmembrane transporter activity"/>
    <property type="evidence" value="ECO:0007669"/>
    <property type="project" value="InterPro"/>
</dbReference>
<dbReference type="PANTHER" id="PTHR42711:SF5">
    <property type="entry name" value="ABC TRANSPORTER ATP-BINDING PROTEIN NATA"/>
    <property type="match status" value="1"/>
</dbReference>
<keyword evidence="3" id="KW-0547">Nucleotide-binding</keyword>
<dbReference type="GO" id="GO:0016887">
    <property type="term" value="F:ATP hydrolysis activity"/>
    <property type="evidence" value="ECO:0007669"/>
    <property type="project" value="InterPro"/>
</dbReference>
<dbReference type="PROSITE" id="PS50893">
    <property type="entry name" value="ABC_TRANSPORTER_2"/>
    <property type="match status" value="1"/>
</dbReference>
<reference evidence="7 8" key="1">
    <citation type="submission" date="2019-01" db="EMBL/GenBank/DDBJ databases">
        <title>Draft genome sequence of Dictyobacter sp. Uno17.</title>
        <authorList>
            <person name="Wang C.M."/>
            <person name="Zheng Y."/>
            <person name="Sakai Y."/>
            <person name="Abe K."/>
            <person name="Yokota A."/>
            <person name="Yabe S."/>
        </authorList>
    </citation>
    <scope>NUCLEOTIDE SEQUENCE [LARGE SCALE GENOMIC DNA]</scope>
    <source>
        <strain evidence="7 8">Uno17</strain>
    </source>
</reference>
<comment type="similarity">
    <text evidence="1">Belongs to the ABC transporter superfamily.</text>
</comment>
<dbReference type="InterPro" id="IPR050763">
    <property type="entry name" value="ABC_transporter_ATP-binding"/>
</dbReference>
<evidence type="ECO:0000256" key="1">
    <source>
        <dbReference type="ARBA" id="ARBA00005417"/>
    </source>
</evidence>
<dbReference type="CDD" id="cd03230">
    <property type="entry name" value="ABC_DR_subfamily_A"/>
    <property type="match status" value="1"/>
</dbReference>
<evidence type="ECO:0000313" key="8">
    <source>
        <dbReference type="Proteomes" id="UP000322530"/>
    </source>
</evidence>
<protein>
    <submittedName>
        <fullName evidence="7">ABC transporter ATP-binding protein</fullName>
    </submittedName>
</protein>
<sequence>MSKLADQGSLLPANTESADVQAIEVHNLKKSYAFKPVLRNLSLTLPHGQRMALLGANGTGKTTLLRILVGLSKAGSGTVAINGWDSRYALQEIRQSIGFVAHQPYLYEELTVLENLLFFGQLYAVPRARERAMVLLERVGMARRVNERVRALSRGQVQRVAWARALLHQPSLLLLDEPETGLDQDGSVLIDTLLAEYAAHGGSILFTTHQLERALALSDQVVIINGGKVVYQHETVDLTLTDLRQTYQGIYGGKQV</sequence>